<keyword evidence="1" id="KW-0732">Signal</keyword>
<evidence type="ECO:0000313" key="2">
    <source>
        <dbReference type="EMBL" id="JAS04109.1"/>
    </source>
</evidence>
<reference evidence="2" key="1">
    <citation type="submission" date="2016-03" db="EMBL/GenBank/DDBJ databases">
        <authorList>
            <person name="Ploux O."/>
        </authorList>
    </citation>
    <scope>NUCLEOTIDE SEQUENCE</scope>
    <source>
        <tissue evidence="2">Mantle</tissue>
    </source>
</reference>
<feature type="signal peptide" evidence="1">
    <location>
        <begin position="1"/>
        <end position="18"/>
    </location>
</feature>
<dbReference type="AlphaFoldDB" id="A0A194AL68"/>
<dbReference type="EMBL" id="GELH01000163">
    <property type="protein sequence ID" value="JAS04109.1"/>
    <property type="molecule type" value="Transcribed_RNA"/>
</dbReference>
<sequence length="121" mass="12475">MAMIKLFLVATCIALSIGAPVEQRNDSPDAEDVSVIAQHTGGLSGYLGGEYHAPDNSYHIGVAPHINLNPGSHPVIDGGRVQGGVDLGHGVQLQGHVGGYQGHGVDAGVGVQWNFGKRAES</sequence>
<accession>A0A194AL68</accession>
<dbReference type="EMBL" id="GELH01000164">
    <property type="protein sequence ID" value="JAS04108.1"/>
    <property type="molecule type" value="Transcribed_RNA"/>
</dbReference>
<name>A0A194AL68_PINFU</name>
<protein>
    <submittedName>
        <fullName evidence="2">Uncharacterized protein</fullName>
    </submittedName>
</protein>
<feature type="chain" id="PRO_5013481085" evidence="1">
    <location>
        <begin position="19"/>
        <end position="121"/>
    </location>
</feature>
<evidence type="ECO:0000256" key="1">
    <source>
        <dbReference type="SAM" id="SignalP"/>
    </source>
</evidence>
<organism evidence="2">
    <name type="scientific">Pinctada fucata</name>
    <name type="common">Akoya pearl oyster</name>
    <name type="synonym">Pinctada imbricata fucata</name>
    <dbReference type="NCBI Taxonomy" id="50426"/>
    <lineage>
        <taxon>Eukaryota</taxon>
        <taxon>Metazoa</taxon>
        <taxon>Spiralia</taxon>
        <taxon>Lophotrochozoa</taxon>
        <taxon>Mollusca</taxon>
        <taxon>Bivalvia</taxon>
        <taxon>Autobranchia</taxon>
        <taxon>Pteriomorphia</taxon>
        <taxon>Pterioida</taxon>
        <taxon>Pterioidea</taxon>
        <taxon>Pteriidae</taxon>
        <taxon>Pinctada</taxon>
    </lineage>
</organism>
<proteinExistence type="predicted"/>